<keyword evidence="7" id="KW-0472">Membrane</keyword>
<evidence type="ECO:0000256" key="5">
    <source>
        <dbReference type="ARBA" id="ARBA00022840"/>
    </source>
</evidence>
<dbReference type="SMART" id="SM00382">
    <property type="entry name" value="AAA"/>
    <property type="match status" value="1"/>
</dbReference>
<evidence type="ECO:0000259" key="8">
    <source>
        <dbReference type="PROSITE" id="PS50893"/>
    </source>
</evidence>
<keyword evidence="3" id="KW-0997">Cell inner membrane</keyword>
<dbReference type="InterPro" id="IPR003439">
    <property type="entry name" value="ABC_transporter-like_ATP-bd"/>
</dbReference>
<dbReference type="AlphaFoldDB" id="A0AAE0W9B4"/>
<evidence type="ECO:0000313" key="9">
    <source>
        <dbReference type="EMBL" id="KAK3606868.1"/>
    </source>
</evidence>
<dbReference type="Pfam" id="PF00005">
    <property type="entry name" value="ABC_tran"/>
    <property type="match status" value="1"/>
</dbReference>
<evidence type="ECO:0000256" key="6">
    <source>
        <dbReference type="ARBA" id="ARBA00022967"/>
    </source>
</evidence>
<accession>A0AAE0W9B4</accession>
<dbReference type="InterPro" id="IPR050093">
    <property type="entry name" value="ABC_SmlMolc_Importer"/>
</dbReference>
<reference evidence="9" key="2">
    <citation type="journal article" date="2021" name="Genome Biol. Evol.">
        <title>Developing a high-quality reference genome for a parasitic bivalve with doubly uniparental inheritance (Bivalvia: Unionida).</title>
        <authorList>
            <person name="Smith C.H."/>
        </authorList>
    </citation>
    <scope>NUCLEOTIDE SEQUENCE</scope>
    <source>
        <strain evidence="9">CHS0354</strain>
        <tissue evidence="9">Mantle</tissue>
    </source>
</reference>
<dbReference type="SUPFAM" id="SSF52540">
    <property type="entry name" value="P-loop containing nucleoside triphosphate hydrolases"/>
    <property type="match status" value="1"/>
</dbReference>
<reference evidence="9" key="3">
    <citation type="submission" date="2023-05" db="EMBL/GenBank/DDBJ databases">
        <authorList>
            <person name="Smith C.H."/>
        </authorList>
    </citation>
    <scope>NUCLEOTIDE SEQUENCE</scope>
    <source>
        <strain evidence="9">CHS0354</strain>
        <tissue evidence="9">Mantle</tissue>
    </source>
</reference>
<evidence type="ECO:0000313" key="10">
    <source>
        <dbReference type="Proteomes" id="UP001195483"/>
    </source>
</evidence>
<dbReference type="GO" id="GO:0005524">
    <property type="term" value="F:ATP binding"/>
    <property type="evidence" value="ECO:0007669"/>
    <property type="project" value="UniProtKB-KW"/>
</dbReference>
<sequence>MLILNDIVFRFEAERAHGRGEQPVLSCRYAAAFECGTLHAVAGRSGAGKTTLLYLLAGFYKAQSGQITLNGMPIQHLPARKRPVSMLFQENNLFAHLTARENIAVGICGKPRADKGLDARITEAMERAGIAALGAELPENLSGGEKKRTALVRSLMRAEMLYNSSGGHICPLLLLDEPFNELDMHAKAQFKSLLVSAPVLKNAVIIYTAHQPEDILDTAERLYVIEAADGEARIAENGTPAELRRNNTSVFSRLCTGGQ</sequence>
<dbReference type="PROSITE" id="PS50893">
    <property type="entry name" value="ABC_TRANSPORTER_2"/>
    <property type="match status" value="1"/>
</dbReference>
<dbReference type="PANTHER" id="PTHR42781">
    <property type="entry name" value="SPERMIDINE/PUTRESCINE IMPORT ATP-BINDING PROTEIN POTA"/>
    <property type="match status" value="1"/>
</dbReference>
<dbReference type="Gene3D" id="3.40.50.300">
    <property type="entry name" value="P-loop containing nucleotide triphosphate hydrolases"/>
    <property type="match status" value="1"/>
</dbReference>
<keyword evidence="4" id="KW-0547">Nucleotide-binding</keyword>
<name>A0AAE0W9B4_9BIVA</name>
<protein>
    <recommendedName>
        <fullName evidence="8">ABC transporter domain-containing protein</fullName>
    </recommendedName>
</protein>
<keyword evidence="6" id="KW-1278">Translocase</keyword>
<keyword evidence="10" id="KW-1185">Reference proteome</keyword>
<organism evidence="9 10">
    <name type="scientific">Potamilus streckersoni</name>
    <dbReference type="NCBI Taxonomy" id="2493646"/>
    <lineage>
        <taxon>Eukaryota</taxon>
        <taxon>Metazoa</taxon>
        <taxon>Spiralia</taxon>
        <taxon>Lophotrochozoa</taxon>
        <taxon>Mollusca</taxon>
        <taxon>Bivalvia</taxon>
        <taxon>Autobranchia</taxon>
        <taxon>Heteroconchia</taxon>
        <taxon>Palaeoheterodonta</taxon>
        <taxon>Unionida</taxon>
        <taxon>Unionoidea</taxon>
        <taxon>Unionidae</taxon>
        <taxon>Ambleminae</taxon>
        <taxon>Lampsilini</taxon>
        <taxon>Potamilus</taxon>
    </lineage>
</organism>
<dbReference type="GO" id="GO:0016887">
    <property type="term" value="F:ATP hydrolysis activity"/>
    <property type="evidence" value="ECO:0007669"/>
    <property type="project" value="InterPro"/>
</dbReference>
<dbReference type="Proteomes" id="UP001195483">
    <property type="component" value="Unassembled WGS sequence"/>
</dbReference>
<dbReference type="EMBL" id="JAEAOA010001141">
    <property type="protein sequence ID" value="KAK3606868.1"/>
    <property type="molecule type" value="Genomic_DNA"/>
</dbReference>
<keyword evidence="5" id="KW-0067">ATP-binding</keyword>
<keyword evidence="1" id="KW-0813">Transport</keyword>
<evidence type="ECO:0000256" key="3">
    <source>
        <dbReference type="ARBA" id="ARBA00022519"/>
    </source>
</evidence>
<comment type="caution">
    <text evidence="9">The sequence shown here is derived from an EMBL/GenBank/DDBJ whole genome shotgun (WGS) entry which is preliminary data.</text>
</comment>
<dbReference type="InterPro" id="IPR027417">
    <property type="entry name" value="P-loop_NTPase"/>
</dbReference>
<proteinExistence type="predicted"/>
<evidence type="ECO:0000256" key="7">
    <source>
        <dbReference type="ARBA" id="ARBA00023136"/>
    </source>
</evidence>
<feature type="domain" description="ABC transporter" evidence="8">
    <location>
        <begin position="2"/>
        <end position="256"/>
    </location>
</feature>
<reference evidence="9" key="1">
    <citation type="journal article" date="2021" name="Genome Biol. Evol.">
        <title>A High-Quality Reference Genome for a Parasitic Bivalve with Doubly Uniparental Inheritance (Bivalvia: Unionida).</title>
        <authorList>
            <person name="Smith C.H."/>
        </authorList>
    </citation>
    <scope>NUCLEOTIDE SEQUENCE</scope>
    <source>
        <strain evidence="9">CHS0354</strain>
    </source>
</reference>
<dbReference type="PANTHER" id="PTHR42781:SF1">
    <property type="entry name" value="THIAMINE IMPORT ATP-BINDING PROTEIN THIQ"/>
    <property type="match status" value="1"/>
</dbReference>
<gene>
    <name evidence="9" type="ORF">CHS0354_018462</name>
</gene>
<evidence type="ECO:0000256" key="4">
    <source>
        <dbReference type="ARBA" id="ARBA00022741"/>
    </source>
</evidence>
<dbReference type="InterPro" id="IPR003593">
    <property type="entry name" value="AAA+_ATPase"/>
</dbReference>
<evidence type="ECO:0000256" key="1">
    <source>
        <dbReference type="ARBA" id="ARBA00022448"/>
    </source>
</evidence>
<keyword evidence="2" id="KW-1003">Cell membrane</keyword>
<evidence type="ECO:0000256" key="2">
    <source>
        <dbReference type="ARBA" id="ARBA00022475"/>
    </source>
</evidence>